<evidence type="ECO:0000259" key="4">
    <source>
        <dbReference type="SMART" id="SM00382"/>
    </source>
</evidence>
<protein>
    <recommendedName>
        <fullName evidence="4">AAA+ ATPase domain-containing protein</fullName>
    </recommendedName>
</protein>
<gene>
    <name evidence="5" type="ORF">GGI25_005373</name>
</gene>
<dbReference type="InterPro" id="IPR027417">
    <property type="entry name" value="P-loop_NTPase"/>
</dbReference>
<comment type="similarity">
    <text evidence="1">Belongs to the AAA ATPase family.</text>
</comment>
<dbReference type="Proteomes" id="UP001151518">
    <property type="component" value="Unassembled WGS sequence"/>
</dbReference>
<keyword evidence="3" id="KW-0067">ATP-binding</keyword>
<dbReference type="SUPFAM" id="SSF52540">
    <property type="entry name" value="P-loop containing nucleoside triphosphate hydrolases"/>
    <property type="match status" value="1"/>
</dbReference>
<dbReference type="FunFam" id="3.40.50.300:FF:001921">
    <property type="entry name" value="AAA ATPase domain-containing protein"/>
    <property type="match status" value="1"/>
</dbReference>
<evidence type="ECO:0000313" key="5">
    <source>
        <dbReference type="EMBL" id="KAJ2671780.1"/>
    </source>
</evidence>
<evidence type="ECO:0000256" key="3">
    <source>
        <dbReference type="ARBA" id="ARBA00022840"/>
    </source>
</evidence>
<dbReference type="SMART" id="SM00382">
    <property type="entry name" value="AAA"/>
    <property type="match status" value="1"/>
</dbReference>
<dbReference type="Pfam" id="PF00004">
    <property type="entry name" value="AAA"/>
    <property type="match status" value="1"/>
</dbReference>
<dbReference type="EMBL" id="JANBTW010000095">
    <property type="protein sequence ID" value="KAJ2671780.1"/>
    <property type="molecule type" value="Genomic_DNA"/>
</dbReference>
<evidence type="ECO:0000313" key="6">
    <source>
        <dbReference type="Proteomes" id="UP001151518"/>
    </source>
</evidence>
<evidence type="ECO:0000256" key="1">
    <source>
        <dbReference type="ARBA" id="ARBA00006914"/>
    </source>
</evidence>
<dbReference type="InterPro" id="IPR050168">
    <property type="entry name" value="AAA_ATPase_domain"/>
</dbReference>
<dbReference type="Gene3D" id="3.40.50.300">
    <property type="entry name" value="P-loop containing nucleotide triphosphate hydrolases"/>
    <property type="match status" value="1"/>
</dbReference>
<dbReference type="InterPro" id="IPR041569">
    <property type="entry name" value="AAA_lid_3"/>
</dbReference>
<dbReference type="Pfam" id="PF17862">
    <property type="entry name" value="AAA_lid_3"/>
    <property type="match status" value="1"/>
</dbReference>
<accession>A0A9W8G4S7</accession>
<dbReference type="InterPro" id="IPR003959">
    <property type="entry name" value="ATPase_AAA_core"/>
</dbReference>
<dbReference type="OrthoDB" id="27435at2759"/>
<reference evidence="5" key="1">
    <citation type="submission" date="2022-07" db="EMBL/GenBank/DDBJ databases">
        <title>Phylogenomic reconstructions and comparative analyses of Kickxellomycotina fungi.</title>
        <authorList>
            <person name="Reynolds N.K."/>
            <person name="Stajich J.E."/>
            <person name="Barry K."/>
            <person name="Grigoriev I.V."/>
            <person name="Crous P."/>
            <person name="Smith M.E."/>
        </authorList>
    </citation>
    <scope>NUCLEOTIDE SEQUENCE</scope>
    <source>
        <strain evidence="5">NRRL 3115</strain>
    </source>
</reference>
<name>A0A9W8G4S7_9FUNG</name>
<organism evidence="5 6">
    <name type="scientific">Coemansia spiralis</name>
    <dbReference type="NCBI Taxonomy" id="417178"/>
    <lineage>
        <taxon>Eukaryota</taxon>
        <taxon>Fungi</taxon>
        <taxon>Fungi incertae sedis</taxon>
        <taxon>Zoopagomycota</taxon>
        <taxon>Kickxellomycotina</taxon>
        <taxon>Kickxellomycetes</taxon>
        <taxon>Kickxellales</taxon>
        <taxon>Kickxellaceae</taxon>
        <taxon>Coemansia</taxon>
    </lineage>
</organism>
<dbReference type="GO" id="GO:0005524">
    <property type="term" value="F:ATP binding"/>
    <property type="evidence" value="ECO:0007669"/>
    <property type="project" value="UniProtKB-KW"/>
</dbReference>
<sequence length="295" mass="32138">MLREFSIVNDLNAIEEVARRTHGFSAADLQSLCLQAFMEMRDELSVDRLLAAAATKKPSNLRTYQCKIPNVCLDDIFGMDNAVEKVHALVVEPLRNAEKYQKMRVEPPHGALIYGPPGSGKSMLCYAVSNELEISTIAVDAAQLRSMIVGETEKAIADLFAQARESAPCILLLDNIDVLAPPRGTSLSSENTSDRIVTSLLVEMDGFNAHSNSRVYSPGVFVIAVTSRPNSVDTALLRPGRLDVHIELQLPNPEQRMGIVKGYMNKLPLGKRLRGDSEFLASLVGLTAGMSGAEI</sequence>
<dbReference type="InterPro" id="IPR003593">
    <property type="entry name" value="AAA+_ATPase"/>
</dbReference>
<keyword evidence="2" id="KW-0547">Nucleotide-binding</keyword>
<evidence type="ECO:0000256" key="2">
    <source>
        <dbReference type="ARBA" id="ARBA00022741"/>
    </source>
</evidence>
<dbReference type="Gene3D" id="1.10.8.60">
    <property type="match status" value="2"/>
</dbReference>
<dbReference type="PANTHER" id="PTHR23077:SF171">
    <property type="entry name" value="NUCLEAR VALOSIN-CONTAINING PROTEIN-LIKE"/>
    <property type="match status" value="1"/>
</dbReference>
<feature type="domain" description="AAA+ ATPase" evidence="4">
    <location>
        <begin position="107"/>
        <end position="252"/>
    </location>
</feature>
<comment type="caution">
    <text evidence="5">The sequence shown here is derived from an EMBL/GenBank/DDBJ whole genome shotgun (WGS) entry which is preliminary data.</text>
</comment>
<proteinExistence type="inferred from homology"/>
<dbReference type="GO" id="GO:0016887">
    <property type="term" value="F:ATP hydrolysis activity"/>
    <property type="evidence" value="ECO:0007669"/>
    <property type="project" value="InterPro"/>
</dbReference>
<dbReference type="PANTHER" id="PTHR23077">
    <property type="entry name" value="AAA-FAMILY ATPASE"/>
    <property type="match status" value="1"/>
</dbReference>
<dbReference type="AlphaFoldDB" id="A0A9W8G4S7"/>